<dbReference type="InterPro" id="IPR006645">
    <property type="entry name" value="NGN-like_dom"/>
</dbReference>
<dbReference type="PATRIC" id="fig|1339315.3.peg.2353"/>
<dbReference type="AlphaFoldDB" id="A0A015TV56"/>
<name>A0A015TV56_BACFG</name>
<dbReference type="Gene3D" id="3.30.70.940">
    <property type="entry name" value="NusG, N-terminal domain"/>
    <property type="match status" value="1"/>
</dbReference>
<gene>
    <name evidence="3" type="ORF">M124_1585</name>
</gene>
<proteinExistence type="predicted"/>
<accession>A0A015TV56</accession>
<dbReference type="InterPro" id="IPR036735">
    <property type="entry name" value="NGN_dom_sf"/>
</dbReference>
<reference evidence="3 4" key="1">
    <citation type="submission" date="2014-02" db="EMBL/GenBank/DDBJ databases">
        <authorList>
            <person name="Sears C."/>
            <person name="Carroll K."/>
            <person name="Sack B.R."/>
            <person name="Qadri F."/>
            <person name="Myers L.L."/>
            <person name="Chung G.-T."/>
            <person name="Escheverria P."/>
            <person name="Fraser C.M."/>
            <person name="Sadzewicz L."/>
            <person name="Shefchek K.A."/>
            <person name="Tallon L."/>
            <person name="Das S.P."/>
            <person name="Daugherty S."/>
            <person name="Mongodin E.F."/>
        </authorList>
    </citation>
    <scope>NUCLEOTIDE SEQUENCE [LARGE SCALE GENOMIC DNA]</scope>
    <source>
        <strain evidence="4">3988T(B)14</strain>
    </source>
</reference>
<sequence>MSEQQKYWFAARTRDKQEFAIRDSLEKLKTELDLNYYLPTQFVIRQLKYRRKRVEVPVIKNLIFIQATKQDACDISNKYNIQLFYMKDLLTRAMLIVPDKQMQDFIFVMDLDPNGVSFDNDHLSVGSRVQVVKGDFCGVEGELASEANKTYVVIRIAGVLSASVKVPKSYLRVI</sequence>
<dbReference type="CDD" id="cd09895">
    <property type="entry name" value="NGN_SP_UpxY"/>
    <property type="match status" value="1"/>
</dbReference>
<evidence type="ECO:0000313" key="4">
    <source>
        <dbReference type="Proteomes" id="UP000020529"/>
    </source>
</evidence>
<dbReference type="Pfam" id="PF02357">
    <property type="entry name" value="NusG"/>
    <property type="match status" value="1"/>
</dbReference>
<dbReference type="GeneID" id="99671262"/>
<dbReference type="RefSeq" id="WP_005786813.1">
    <property type="nucleotide sequence ID" value="NZ_JGCY01000278.1"/>
</dbReference>
<feature type="domain" description="NusG-like N-terminal" evidence="2">
    <location>
        <begin position="6"/>
        <end position="105"/>
    </location>
</feature>
<protein>
    <submittedName>
        <fullName evidence="3">Transcription termination factor nusG family protein</fullName>
    </submittedName>
</protein>
<comment type="caution">
    <text evidence="3">The sequence shown here is derived from an EMBL/GenBank/DDBJ whole genome shotgun (WGS) entry which is preliminary data.</text>
</comment>
<dbReference type="SUPFAM" id="SSF82679">
    <property type="entry name" value="N-utilization substance G protein NusG, N-terminal domain"/>
    <property type="match status" value="1"/>
</dbReference>
<evidence type="ECO:0000259" key="2">
    <source>
        <dbReference type="Pfam" id="PF02357"/>
    </source>
</evidence>
<dbReference type="GO" id="GO:0006354">
    <property type="term" value="P:DNA-templated transcription elongation"/>
    <property type="evidence" value="ECO:0007669"/>
    <property type="project" value="InterPro"/>
</dbReference>
<evidence type="ECO:0000313" key="3">
    <source>
        <dbReference type="EMBL" id="EXY74601.1"/>
    </source>
</evidence>
<organism evidence="3 4">
    <name type="scientific">Bacteroides fragilis str. 3988T(B)14</name>
    <dbReference type="NCBI Taxonomy" id="1339315"/>
    <lineage>
        <taxon>Bacteria</taxon>
        <taxon>Pseudomonadati</taxon>
        <taxon>Bacteroidota</taxon>
        <taxon>Bacteroidia</taxon>
        <taxon>Bacteroidales</taxon>
        <taxon>Bacteroidaceae</taxon>
        <taxon>Bacteroides</taxon>
    </lineage>
</organism>
<dbReference type="EMBL" id="JGCY01000278">
    <property type="protein sequence ID" value="EXY74601.1"/>
    <property type="molecule type" value="Genomic_DNA"/>
</dbReference>
<dbReference type="Proteomes" id="UP000020529">
    <property type="component" value="Unassembled WGS sequence"/>
</dbReference>
<dbReference type="NCBIfam" id="NF033644">
    <property type="entry name" value="antiterm_UpxY"/>
    <property type="match status" value="1"/>
</dbReference>
<keyword evidence="1" id="KW-0804">Transcription</keyword>
<evidence type="ECO:0000256" key="1">
    <source>
        <dbReference type="ARBA" id="ARBA00023163"/>
    </source>
</evidence>